<dbReference type="Pfam" id="PF00126">
    <property type="entry name" value="HTH_1"/>
    <property type="match status" value="1"/>
</dbReference>
<dbReference type="InterPro" id="IPR036388">
    <property type="entry name" value="WH-like_DNA-bd_sf"/>
</dbReference>
<dbReference type="GO" id="GO:0006351">
    <property type="term" value="P:DNA-templated transcription"/>
    <property type="evidence" value="ECO:0007669"/>
    <property type="project" value="TreeGrafter"/>
</dbReference>
<organism evidence="6 7">
    <name type="scientific">Albidovulum aquaemixtae</name>
    <dbReference type="NCBI Taxonomy" id="1542388"/>
    <lineage>
        <taxon>Bacteria</taxon>
        <taxon>Pseudomonadati</taxon>
        <taxon>Pseudomonadota</taxon>
        <taxon>Alphaproteobacteria</taxon>
        <taxon>Rhodobacterales</taxon>
        <taxon>Paracoccaceae</taxon>
        <taxon>Albidovulum</taxon>
    </lineage>
</organism>
<dbReference type="PROSITE" id="PS50931">
    <property type="entry name" value="HTH_LYSR"/>
    <property type="match status" value="1"/>
</dbReference>
<dbReference type="SUPFAM" id="SSF46785">
    <property type="entry name" value="Winged helix' DNA-binding domain"/>
    <property type="match status" value="1"/>
</dbReference>
<dbReference type="OrthoDB" id="9796526at2"/>
<dbReference type="InterPro" id="IPR036390">
    <property type="entry name" value="WH_DNA-bd_sf"/>
</dbReference>
<dbReference type="GO" id="GO:0003700">
    <property type="term" value="F:DNA-binding transcription factor activity"/>
    <property type="evidence" value="ECO:0007669"/>
    <property type="project" value="InterPro"/>
</dbReference>
<dbReference type="InterPro" id="IPR058163">
    <property type="entry name" value="LysR-type_TF_proteobact-type"/>
</dbReference>
<name>A0A2R8BNP0_9RHOB</name>
<evidence type="ECO:0000313" key="6">
    <source>
        <dbReference type="EMBL" id="SPH25049.1"/>
    </source>
</evidence>
<accession>A0A2R8BNP0</accession>
<evidence type="ECO:0000259" key="5">
    <source>
        <dbReference type="PROSITE" id="PS50931"/>
    </source>
</evidence>
<comment type="similarity">
    <text evidence="1">Belongs to the LysR transcriptional regulatory family.</text>
</comment>
<dbReference type="PRINTS" id="PR00039">
    <property type="entry name" value="HTHLYSR"/>
</dbReference>
<protein>
    <submittedName>
        <fullName evidence="6">HTH-type transcriptional regulator DmlR</fullName>
    </submittedName>
</protein>
<dbReference type="Proteomes" id="UP000244924">
    <property type="component" value="Unassembled WGS sequence"/>
</dbReference>
<dbReference type="GO" id="GO:0043565">
    <property type="term" value="F:sequence-specific DNA binding"/>
    <property type="evidence" value="ECO:0007669"/>
    <property type="project" value="TreeGrafter"/>
</dbReference>
<dbReference type="CDD" id="cd08422">
    <property type="entry name" value="PBP2_CrgA_like"/>
    <property type="match status" value="1"/>
</dbReference>
<dbReference type="Gene3D" id="3.40.190.290">
    <property type="match status" value="1"/>
</dbReference>
<evidence type="ECO:0000256" key="1">
    <source>
        <dbReference type="ARBA" id="ARBA00009437"/>
    </source>
</evidence>
<keyword evidence="3" id="KW-0238">DNA-binding</keyword>
<proteinExistence type="inferred from homology"/>
<dbReference type="SUPFAM" id="SSF53850">
    <property type="entry name" value="Periplasmic binding protein-like II"/>
    <property type="match status" value="1"/>
</dbReference>
<feature type="domain" description="HTH lysR-type" evidence="5">
    <location>
        <begin position="1"/>
        <end position="59"/>
    </location>
</feature>
<evidence type="ECO:0000256" key="3">
    <source>
        <dbReference type="ARBA" id="ARBA00023125"/>
    </source>
</evidence>
<evidence type="ECO:0000256" key="4">
    <source>
        <dbReference type="ARBA" id="ARBA00023163"/>
    </source>
</evidence>
<keyword evidence="7" id="KW-1185">Reference proteome</keyword>
<evidence type="ECO:0000313" key="7">
    <source>
        <dbReference type="Proteomes" id="UP000244924"/>
    </source>
</evidence>
<dbReference type="Pfam" id="PF03466">
    <property type="entry name" value="LysR_substrate"/>
    <property type="match status" value="1"/>
</dbReference>
<dbReference type="PANTHER" id="PTHR30537">
    <property type="entry name" value="HTH-TYPE TRANSCRIPTIONAL REGULATOR"/>
    <property type="match status" value="1"/>
</dbReference>
<gene>
    <name evidence="6" type="primary">dmlR_6</name>
    <name evidence="6" type="ORF">DEA8626_04084</name>
</gene>
<sequence length="317" mass="33599">MYDWNDLRYLIAVAGAGSTIAAARRLGVNQTTVARRIDALERALGVALFERRASGYALTARGREALALASRVEREAEALGDTAGAWRRVVSGELRVTTTEILAMGVIAPLVAELREAWPGLSIELLAEDRRLDLRSGEADVAIRLGEPDPEPELVGRRIGESHWALYCGANYSARHGLPAMPSDLAGHRVIAGSGAMTRLPAHRWLAGLAPEAPVALRCNSVPNLIAAARSGIGIAPLPMFVAADDPALVRCLPQHSISAPIWLIHRAGQRDAAHVRVFVDAATERFRTFRGRSTGASDQAAAAVLPTGAAGAGKPS</sequence>
<dbReference type="RefSeq" id="WP_108855035.1">
    <property type="nucleotide sequence ID" value="NZ_OMOQ01000007.1"/>
</dbReference>
<dbReference type="Gene3D" id="1.10.10.10">
    <property type="entry name" value="Winged helix-like DNA-binding domain superfamily/Winged helix DNA-binding domain"/>
    <property type="match status" value="1"/>
</dbReference>
<dbReference type="PANTHER" id="PTHR30537:SF3">
    <property type="entry name" value="TRANSCRIPTIONAL REGULATORY PROTEIN"/>
    <property type="match status" value="1"/>
</dbReference>
<keyword evidence="4" id="KW-0804">Transcription</keyword>
<dbReference type="InterPro" id="IPR005119">
    <property type="entry name" value="LysR_subst-bd"/>
</dbReference>
<dbReference type="InterPro" id="IPR000847">
    <property type="entry name" value="LysR_HTH_N"/>
</dbReference>
<reference evidence="6 7" key="1">
    <citation type="submission" date="2018-03" db="EMBL/GenBank/DDBJ databases">
        <authorList>
            <person name="Keele B.F."/>
        </authorList>
    </citation>
    <scope>NUCLEOTIDE SEQUENCE [LARGE SCALE GENOMIC DNA]</scope>
    <source>
        <strain evidence="6 7">CECT 8626</strain>
    </source>
</reference>
<evidence type="ECO:0000256" key="2">
    <source>
        <dbReference type="ARBA" id="ARBA00023015"/>
    </source>
</evidence>
<dbReference type="EMBL" id="OMOQ01000007">
    <property type="protein sequence ID" value="SPH25049.1"/>
    <property type="molecule type" value="Genomic_DNA"/>
</dbReference>
<keyword evidence="2" id="KW-0805">Transcription regulation</keyword>
<dbReference type="AlphaFoldDB" id="A0A2R8BNP0"/>